<dbReference type="SMART" id="SM00137">
    <property type="entry name" value="MAM"/>
    <property type="match status" value="1"/>
</dbReference>
<dbReference type="Pfam" id="PF00629">
    <property type="entry name" value="MAM"/>
    <property type="match status" value="1"/>
</dbReference>
<dbReference type="RefSeq" id="WP_187563486.1">
    <property type="nucleotide sequence ID" value="NZ_JACGWS010000011.1"/>
</dbReference>
<dbReference type="SUPFAM" id="SSF49899">
    <property type="entry name" value="Concanavalin A-like lectins/glucanases"/>
    <property type="match status" value="1"/>
</dbReference>
<sequence>MKKAVLIIFTFISTLQLFAQPSNDQCVNAITLSCGTTLNNQDTINAVLEDSNSCIGNLIGEDVWYKFEGTGDEINFVLVMSNGTAYTEIYESTNNECSGISIGNCIYGAGFINGSISTTTLFSDIGTTYYIRVGNKINDGPIEFSITTNCTPCSAPAGLGVTNITTASADLTWVELGAATAWNVEWGLTGFTQGTGNAINNTPNNPQNITGLTSGATYDFYVQADCGPDGTSTWVGPYTFIATCLATPPYAESFEDFTVSEADFLEGNCWTGTPGSIGGYNWEVAAPTDTSSTDTGPAPNLSDGNYMFTEASAALGGEVTNLISPSVDLSTLADPEMTFKYHMFGVDMGTLEILIDNGSTTTTVFTVSGEQQATENDPFITATIDLSNYVGQTIQVTFKAIMGPGFRSDIAIDDITFGEAILGVEEFENATSLTYYPNPVENILTLNSLSKIQQVRIYNMLGQEVKLHAPNTKEAKIDLSNLQSGTYFAQVTIDDAFKTIRILKN</sequence>
<dbReference type="Gene3D" id="2.60.40.10">
    <property type="entry name" value="Immunoglobulins"/>
    <property type="match status" value="1"/>
</dbReference>
<dbReference type="CDD" id="cd00063">
    <property type="entry name" value="FN3"/>
    <property type="match status" value="1"/>
</dbReference>
<protein>
    <submittedName>
        <fullName evidence="5">T9SS type A sorting domain-containing protein</fullName>
    </submittedName>
</protein>
<dbReference type="PROSITE" id="PS50853">
    <property type="entry name" value="FN3"/>
    <property type="match status" value="1"/>
</dbReference>
<name>A0ABR7QD02_9FLAO</name>
<reference evidence="5 6" key="1">
    <citation type="submission" date="2020-07" db="EMBL/GenBank/DDBJ databases">
        <title>Description of Kordia aestuariivivens sp. nov., isolated from a tidal flat.</title>
        <authorList>
            <person name="Park S."/>
            <person name="Yoon J.-H."/>
        </authorList>
    </citation>
    <scope>NUCLEOTIDE SEQUENCE [LARGE SCALE GENOMIC DNA]</scope>
    <source>
        <strain evidence="5 6">YSTF-M3</strain>
    </source>
</reference>
<dbReference type="PROSITE" id="PS50060">
    <property type="entry name" value="MAM_2"/>
    <property type="match status" value="1"/>
</dbReference>
<evidence type="ECO:0000256" key="1">
    <source>
        <dbReference type="ARBA" id="ARBA00022729"/>
    </source>
</evidence>
<comment type="caution">
    <text evidence="5">The sequence shown here is derived from an EMBL/GenBank/DDBJ whole genome shotgun (WGS) entry which is preliminary data.</text>
</comment>
<dbReference type="InterPro" id="IPR026444">
    <property type="entry name" value="Secre_tail"/>
</dbReference>
<dbReference type="InterPro" id="IPR013320">
    <property type="entry name" value="ConA-like_dom_sf"/>
</dbReference>
<feature type="domain" description="MAM" evidence="3">
    <location>
        <begin position="260"/>
        <end position="426"/>
    </location>
</feature>
<feature type="domain" description="Fibronectin type-III" evidence="4">
    <location>
        <begin position="155"/>
        <end position="246"/>
    </location>
</feature>
<keyword evidence="1 2" id="KW-0732">Signal</keyword>
<evidence type="ECO:0000313" key="5">
    <source>
        <dbReference type="EMBL" id="MBC8756451.1"/>
    </source>
</evidence>
<proteinExistence type="predicted"/>
<keyword evidence="6" id="KW-1185">Reference proteome</keyword>
<dbReference type="SUPFAM" id="SSF49265">
    <property type="entry name" value="Fibronectin type III"/>
    <property type="match status" value="1"/>
</dbReference>
<dbReference type="InterPro" id="IPR036116">
    <property type="entry name" value="FN3_sf"/>
</dbReference>
<evidence type="ECO:0000259" key="4">
    <source>
        <dbReference type="PROSITE" id="PS50853"/>
    </source>
</evidence>
<accession>A0ABR7QD02</accession>
<dbReference type="EMBL" id="JACGWS010000011">
    <property type="protein sequence ID" value="MBC8756451.1"/>
    <property type="molecule type" value="Genomic_DNA"/>
</dbReference>
<evidence type="ECO:0000313" key="6">
    <source>
        <dbReference type="Proteomes" id="UP000619238"/>
    </source>
</evidence>
<dbReference type="InterPro" id="IPR000998">
    <property type="entry name" value="MAM_dom"/>
</dbReference>
<organism evidence="5 6">
    <name type="scientific">Kordia aestuariivivens</name>
    <dbReference type="NCBI Taxonomy" id="2759037"/>
    <lineage>
        <taxon>Bacteria</taxon>
        <taxon>Pseudomonadati</taxon>
        <taxon>Bacteroidota</taxon>
        <taxon>Flavobacteriia</taxon>
        <taxon>Flavobacteriales</taxon>
        <taxon>Flavobacteriaceae</taxon>
        <taxon>Kordia</taxon>
    </lineage>
</organism>
<dbReference type="Pfam" id="PF18962">
    <property type="entry name" value="Por_Secre_tail"/>
    <property type="match status" value="1"/>
</dbReference>
<dbReference type="PANTHER" id="PTHR23282">
    <property type="entry name" value="APICAL ENDOSOMAL GLYCOPROTEIN PRECURSOR"/>
    <property type="match status" value="1"/>
</dbReference>
<dbReference type="Gene3D" id="2.60.120.200">
    <property type="match status" value="1"/>
</dbReference>
<dbReference type="Proteomes" id="UP000619238">
    <property type="component" value="Unassembled WGS sequence"/>
</dbReference>
<dbReference type="InterPro" id="IPR013783">
    <property type="entry name" value="Ig-like_fold"/>
</dbReference>
<dbReference type="SMART" id="SM00060">
    <property type="entry name" value="FN3"/>
    <property type="match status" value="1"/>
</dbReference>
<evidence type="ECO:0000259" key="3">
    <source>
        <dbReference type="PROSITE" id="PS50060"/>
    </source>
</evidence>
<dbReference type="InterPro" id="IPR051560">
    <property type="entry name" value="MAM_domain-containing"/>
</dbReference>
<dbReference type="NCBIfam" id="NF038128">
    <property type="entry name" value="choice_anch_J"/>
    <property type="match status" value="1"/>
</dbReference>
<dbReference type="InterPro" id="IPR003961">
    <property type="entry name" value="FN3_dom"/>
</dbReference>
<gene>
    <name evidence="5" type="ORF">H2O64_17385</name>
</gene>
<feature type="signal peptide" evidence="2">
    <location>
        <begin position="1"/>
        <end position="19"/>
    </location>
</feature>
<dbReference type="CDD" id="cd06263">
    <property type="entry name" value="MAM"/>
    <property type="match status" value="1"/>
</dbReference>
<feature type="chain" id="PRO_5046068793" evidence="2">
    <location>
        <begin position="20"/>
        <end position="505"/>
    </location>
</feature>
<dbReference type="PANTHER" id="PTHR23282:SF101">
    <property type="entry name" value="MAM DOMAIN-CONTAINING PROTEIN"/>
    <property type="match status" value="1"/>
</dbReference>
<evidence type="ECO:0000256" key="2">
    <source>
        <dbReference type="SAM" id="SignalP"/>
    </source>
</evidence>
<dbReference type="NCBIfam" id="TIGR04183">
    <property type="entry name" value="Por_Secre_tail"/>
    <property type="match status" value="1"/>
</dbReference>